<feature type="compositionally biased region" description="Basic residues" evidence="7">
    <location>
        <begin position="38"/>
        <end position="49"/>
    </location>
</feature>
<evidence type="ECO:0000256" key="4">
    <source>
        <dbReference type="ARBA" id="ARBA00022833"/>
    </source>
</evidence>
<evidence type="ECO:0000313" key="10">
    <source>
        <dbReference type="Proteomes" id="UP001176961"/>
    </source>
</evidence>
<comment type="caution">
    <text evidence="9">The sequence shown here is derived from an EMBL/GenBank/DDBJ whole genome shotgun (WGS) entry which is preliminary data.</text>
</comment>
<dbReference type="Proteomes" id="UP001176961">
    <property type="component" value="Unassembled WGS sequence"/>
</dbReference>
<dbReference type="SUPFAM" id="SSF57903">
    <property type="entry name" value="FYVE/PHD zinc finger"/>
    <property type="match status" value="1"/>
</dbReference>
<evidence type="ECO:0000256" key="5">
    <source>
        <dbReference type="ARBA" id="ARBA00023242"/>
    </source>
</evidence>
<dbReference type="InterPro" id="IPR019786">
    <property type="entry name" value="Zinc_finger_PHD-type_CS"/>
</dbReference>
<evidence type="ECO:0000256" key="2">
    <source>
        <dbReference type="ARBA" id="ARBA00022723"/>
    </source>
</evidence>
<dbReference type="InterPro" id="IPR001965">
    <property type="entry name" value="Znf_PHD"/>
</dbReference>
<dbReference type="InterPro" id="IPR028941">
    <property type="entry name" value="WHIM2_dom"/>
</dbReference>
<feature type="region of interest" description="Disordered" evidence="7">
    <location>
        <begin position="577"/>
        <end position="596"/>
    </location>
</feature>
<keyword evidence="6" id="KW-0175">Coiled coil</keyword>
<dbReference type="InterPro" id="IPR011011">
    <property type="entry name" value="Znf_FYVE_PHD"/>
</dbReference>
<name>A0AA36MDU3_CYLNA</name>
<feature type="compositionally biased region" description="Polar residues" evidence="7">
    <location>
        <begin position="1283"/>
        <end position="1297"/>
    </location>
</feature>
<keyword evidence="2" id="KW-0479">Metal-binding</keyword>
<feature type="region of interest" description="Disordered" evidence="7">
    <location>
        <begin position="1164"/>
        <end position="1303"/>
    </location>
</feature>
<sequence>MPGAVLPVTERAPSLRISLRRKAVSQRERSATPEPPRSTRKSQAKKRGRPAASKTKSSSANKSQVESKARQSRGKSTRSKHSKPWEYDDGDEQHYDYVSCSESESSSSEEEYSFKASNSRVEFLEDELDDDSLVNDDSTHTLEEDLSECSRLPWVELPKADIPPLDLPESSQDIPIPQEYLLDTVELYELLRSYWRTLRLTPFLFEDFCAALLSPDNSCLLAEIHIVLIRMCFKNDDEEQVHYSGNETNNAYNIITACLEPMTYAEVLRQYLSSDVNVPEEVMEAVNAPNYPFVGFAARLVLITFLSYRFLYSTEYKKDVVALNGKLEHDETCRSCCKGGDLLQCISCEAAFHAACVDLETTPTEWTCDFCEKSKVRGVQDCLPFNECATKQPLRMEPVGRDRHGRFYWFVARRIFVHNMDESDLRYYSTAPQFYQLVKRMDPTFFEFDLCSFFYEKLSDILEQMSVTLELSSDRRDTLYRENYNSNKPLPAEVFLQQDNMIVMGDILVAEGALVKQEPYDKDSDIKTEDNDEEDQKPFETLDGCFKTMLGLSKGHLINNFWSGNVEEKELLQLKTTRDTDKSLRPDPSKLFRMGNPSDDNSYSKYSNLFVEHKFGEHPVTRRKVADKKKYLCTKFSLIEEGEWAFEWSTAKGHNLYGSEKLQTLYVAWTIGKLLRKVPVELMQRKWPSAYTEFKKELDQPNTSWKKLRDLLLRLECGMRRTLFLPQWWNSLGHTRLTRTTVEDRDRMMREAQRRKKEEREAIDVEDEDIIIVKHSKLPHGVSRELTRMRDEKYRLYGKGVLGGWMWISRTLVRKILDDPPSFVIGKQRQDKTDQEASSVDIVASKLMQWRLQQEATKKKQNCVCYSPSCRMGIPSRSVCSNDASAGYQSCYSQECRQKELDVDGLLDLNPCFASSNPSTSTSAVVKAFDPTKIREVRKGVLGEDLPWPLPEVNDFVARGSKRTSIFVIPQVTLRRLAKTGGRRAIYVPSFSATAKGNLQYWNYPTSRPCFDLCWRWLTANCASLQAVALQLRILWASVRWQDMKPEDDDPDRRIVSHFPDRDERRWITSHKEYAPPCIYERYRISIEVLPLDDDKEIEEEDDLSWTSGERAERRKSTRRKRPAHSSVQRVSHLKEEWVDGVDLKLHEIYDYWKGYNEKQEAEKRKKQAAAMQRVQPARPTIKTQTRDRSTPSPLTANVRRTTSAQDRSIRQPIPQPVRFSSTPRNELRHAPMVVPERKRKPVRISDYEYYSPDPNDRDNAEDESELTGWEPRAAKRPRPSSGMDSSRLLQTITPTSRVIPGRQYQVGILRGGGRVAQ</sequence>
<organism evidence="9 10">
    <name type="scientific">Cylicocyclus nassatus</name>
    <name type="common">Nematode worm</name>
    <dbReference type="NCBI Taxonomy" id="53992"/>
    <lineage>
        <taxon>Eukaryota</taxon>
        <taxon>Metazoa</taxon>
        <taxon>Ecdysozoa</taxon>
        <taxon>Nematoda</taxon>
        <taxon>Chromadorea</taxon>
        <taxon>Rhabditida</taxon>
        <taxon>Rhabditina</taxon>
        <taxon>Rhabditomorpha</taxon>
        <taxon>Strongyloidea</taxon>
        <taxon>Strongylidae</taxon>
        <taxon>Cylicocyclus</taxon>
    </lineage>
</organism>
<feature type="compositionally biased region" description="Basic and acidic residues" evidence="7">
    <location>
        <begin position="577"/>
        <end position="590"/>
    </location>
</feature>
<keyword evidence="4" id="KW-0862">Zinc</keyword>
<feature type="compositionally biased region" description="Polar residues" evidence="7">
    <location>
        <begin position="1191"/>
        <end position="1207"/>
    </location>
</feature>
<evidence type="ECO:0000256" key="1">
    <source>
        <dbReference type="ARBA" id="ARBA00004123"/>
    </source>
</evidence>
<feature type="coiled-coil region" evidence="6">
    <location>
        <begin position="742"/>
        <end position="769"/>
    </location>
</feature>
<feature type="domain" description="DDT" evidence="8">
    <location>
        <begin position="178"/>
        <end position="238"/>
    </location>
</feature>
<dbReference type="SMART" id="SM00571">
    <property type="entry name" value="DDT"/>
    <property type="match status" value="1"/>
</dbReference>
<dbReference type="PROSITE" id="PS01359">
    <property type="entry name" value="ZF_PHD_1"/>
    <property type="match status" value="1"/>
</dbReference>
<evidence type="ECO:0000256" key="6">
    <source>
        <dbReference type="SAM" id="Coils"/>
    </source>
</evidence>
<keyword evidence="10" id="KW-1185">Reference proteome</keyword>
<dbReference type="PANTHER" id="PTHR45975:SF2">
    <property type="entry name" value="NUCLEOSOME-REMODELING FACTOR SUBUNIT BPTF"/>
    <property type="match status" value="1"/>
</dbReference>
<keyword evidence="5" id="KW-0539">Nucleus</keyword>
<evidence type="ECO:0000256" key="3">
    <source>
        <dbReference type="ARBA" id="ARBA00022771"/>
    </source>
</evidence>
<evidence type="ECO:0000256" key="7">
    <source>
        <dbReference type="SAM" id="MobiDB-lite"/>
    </source>
</evidence>
<proteinExistence type="predicted"/>
<gene>
    <name evidence="9" type="ORF">CYNAS_LOCUS18753</name>
</gene>
<dbReference type="GO" id="GO:0000978">
    <property type="term" value="F:RNA polymerase II cis-regulatory region sequence-specific DNA binding"/>
    <property type="evidence" value="ECO:0007669"/>
    <property type="project" value="TreeGrafter"/>
</dbReference>
<comment type="subcellular location">
    <subcellularLocation>
        <location evidence="1">Nucleus</location>
    </subcellularLocation>
</comment>
<feature type="compositionally biased region" description="Basic residues" evidence="7">
    <location>
        <begin position="70"/>
        <end position="82"/>
    </location>
</feature>
<accession>A0AA36MDU3</accession>
<dbReference type="PROSITE" id="PS50827">
    <property type="entry name" value="DDT"/>
    <property type="match status" value="1"/>
</dbReference>
<evidence type="ECO:0000259" key="8">
    <source>
        <dbReference type="PROSITE" id="PS50827"/>
    </source>
</evidence>
<protein>
    <recommendedName>
        <fullName evidence="8">DDT domain-containing protein</fullName>
    </recommendedName>
</protein>
<keyword evidence="3" id="KW-0863">Zinc-finger</keyword>
<dbReference type="GO" id="GO:0016589">
    <property type="term" value="C:NURF complex"/>
    <property type="evidence" value="ECO:0007669"/>
    <property type="project" value="InterPro"/>
</dbReference>
<dbReference type="InterPro" id="IPR013083">
    <property type="entry name" value="Znf_RING/FYVE/PHD"/>
</dbReference>
<dbReference type="EMBL" id="CATQJL010000316">
    <property type="protein sequence ID" value="CAJ0606770.1"/>
    <property type="molecule type" value="Genomic_DNA"/>
</dbReference>
<evidence type="ECO:0000313" key="9">
    <source>
        <dbReference type="EMBL" id="CAJ0606770.1"/>
    </source>
</evidence>
<feature type="compositionally biased region" description="Low complexity" evidence="7">
    <location>
        <begin position="51"/>
        <end position="63"/>
    </location>
</feature>
<feature type="region of interest" description="Disordered" evidence="7">
    <location>
        <begin position="1"/>
        <end position="92"/>
    </location>
</feature>
<dbReference type="InterPro" id="IPR038028">
    <property type="entry name" value="BPTF"/>
</dbReference>
<dbReference type="SMART" id="SM00249">
    <property type="entry name" value="PHD"/>
    <property type="match status" value="1"/>
</dbReference>
<dbReference type="Pfam" id="PF02791">
    <property type="entry name" value="DDT"/>
    <property type="match status" value="1"/>
</dbReference>
<dbReference type="Pfam" id="PF15613">
    <property type="entry name" value="WSD"/>
    <property type="match status" value="1"/>
</dbReference>
<dbReference type="Gene3D" id="3.30.40.10">
    <property type="entry name" value="Zinc/RING finger domain, C3HC4 (zinc finger)"/>
    <property type="match status" value="1"/>
</dbReference>
<dbReference type="PANTHER" id="PTHR45975">
    <property type="entry name" value="NUCLEOSOME-REMODELING FACTOR SUBUNIT BPTF"/>
    <property type="match status" value="1"/>
</dbReference>
<dbReference type="GO" id="GO:0006357">
    <property type="term" value="P:regulation of transcription by RNA polymerase II"/>
    <property type="evidence" value="ECO:0007669"/>
    <property type="project" value="InterPro"/>
</dbReference>
<reference evidence="9" key="1">
    <citation type="submission" date="2023-07" db="EMBL/GenBank/DDBJ databases">
        <authorList>
            <consortium name="CYATHOMIX"/>
        </authorList>
    </citation>
    <scope>NUCLEOTIDE SEQUENCE</scope>
    <source>
        <strain evidence="9">N/A</strain>
    </source>
</reference>
<dbReference type="GO" id="GO:0008270">
    <property type="term" value="F:zinc ion binding"/>
    <property type="evidence" value="ECO:0007669"/>
    <property type="project" value="UniProtKB-KW"/>
</dbReference>
<feature type="region of interest" description="Disordered" evidence="7">
    <location>
        <begin position="1101"/>
        <end position="1131"/>
    </location>
</feature>
<dbReference type="InterPro" id="IPR018501">
    <property type="entry name" value="DDT_dom"/>
</dbReference>